<evidence type="ECO:0000256" key="1">
    <source>
        <dbReference type="ARBA" id="ARBA00004477"/>
    </source>
</evidence>
<evidence type="ECO:0000256" key="9">
    <source>
        <dbReference type="ARBA" id="ARBA00023010"/>
    </source>
</evidence>
<feature type="non-terminal residue" evidence="12">
    <location>
        <position position="214"/>
    </location>
</feature>
<dbReference type="Proteomes" id="UP001190700">
    <property type="component" value="Unassembled WGS sequence"/>
</dbReference>
<reference evidence="12 13" key="1">
    <citation type="journal article" date="2015" name="Genome Biol. Evol.">
        <title>Comparative Genomics of a Bacterivorous Green Alga Reveals Evolutionary Causalities and Consequences of Phago-Mixotrophic Mode of Nutrition.</title>
        <authorList>
            <person name="Burns J.A."/>
            <person name="Paasch A."/>
            <person name="Narechania A."/>
            <person name="Kim E."/>
        </authorList>
    </citation>
    <scope>NUCLEOTIDE SEQUENCE [LARGE SCALE GENOMIC DNA]</scope>
    <source>
        <strain evidence="12 13">PLY_AMNH</strain>
    </source>
</reference>
<evidence type="ECO:0000256" key="7">
    <source>
        <dbReference type="ARBA" id="ARBA00022927"/>
    </source>
</evidence>
<dbReference type="GO" id="GO:0005789">
    <property type="term" value="C:endoplasmic reticulum membrane"/>
    <property type="evidence" value="ECO:0007669"/>
    <property type="project" value="UniProtKB-SubCell"/>
</dbReference>
<dbReference type="InterPro" id="IPR004728">
    <property type="entry name" value="Sec62"/>
</dbReference>
<dbReference type="PANTHER" id="PTHR12443:SF9">
    <property type="entry name" value="TRANSLOCATION PROTEIN SEC62"/>
    <property type="match status" value="1"/>
</dbReference>
<keyword evidence="4" id="KW-0813">Transport</keyword>
<dbReference type="PANTHER" id="PTHR12443">
    <property type="entry name" value="TRANSLOCATION PROTEIN SEC62"/>
    <property type="match status" value="1"/>
</dbReference>
<comment type="caution">
    <text evidence="12">The sequence shown here is derived from an EMBL/GenBank/DDBJ whole genome shotgun (WGS) entry which is preliminary data.</text>
</comment>
<keyword evidence="10 11" id="KW-0472">Membrane</keyword>
<keyword evidence="7" id="KW-0653">Protein transport</keyword>
<sequence>MAPKANKGKQQAKESPLELVAKELRSGKGPECRNAVIENRRIDFFRAKDYMQYCKDTPNIFEHLPPNVLVKEKTPEDKAEALLNNLLNSGFAFRCERAQKKPPPGKKKLLKWPKKVVPHPENKYEEDAFYGWIFEAPGSKWVEGIGSILLVIFTIGCCLFPLSPHWLKLGVLYTCLTLLSLIFFIAVVRGIIFVIVWVVLGRHFWVLPNLFSDE</sequence>
<proteinExistence type="inferred from homology"/>
<organism evidence="12 13">
    <name type="scientific">Cymbomonas tetramitiformis</name>
    <dbReference type="NCBI Taxonomy" id="36881"/>
    <lineage>
        <taxon>Eukaryota</taxon>
        <taxon>Viridiplantae</taxon>
        <taxon>Chlorophyta</taxon>
        <taxon>Pyramimonadophyceae</taxon>
        <taxon>Pyramimonadales</taxon>
        <taxon>Pyramimonadaceae</taxon>
        <taxon>Cymbomonas</taxon>
    </lineage>
</organism>
<evidence type="ECO:0000256" key="11">
    <source>
        <dbReference type="SAM" id="Phobius"/>
    </source>
</evidence>
<keyword evidence="9" id="KW-0811">Translocation</keyword>
<feature type="transmembrane region" description="Helical" evidence="11">
    <location>
        <begin position="169"/>
        <end position="200"/>
    </location>
</feature>
<evidence type="ECO:0000256" key="5">
    <source>
        <dbReference type="ARBA" id="ARBA00022692"/>
    </source>
</evidence>
<evidence type="ECO:0000256" key="4">
    <source>
        <dbReference type="ARBA" id="ARBA00022448"/>
    </source>
</evidence>
<dbReference type="AlphaFoldDB" id="A0AAE0LJ38"/>
<evidence type="ECO:0000256" key="3">
    <source>
        <dbReference type="ARBA" id="ARBA00021257"/>
    </source>
</evidence>
<dbReference type="Pfam" id="PF03839">
    <property type="entry name" value="Sec62"/>
    <property type="match status" value="1"/>
</dbReference>
<comment type="subcellular location">
    <subcellularLocation>
        <location evidence="1">Endoplasmic reticulum membrane</location>
        <topology evidence="1">Multi-pass membrane protein</topology>
    </subcellularLocation>
</comment>
<evidence type="ECO:0000256" key="6">
    <source>
        <dbReference type="ARBA" id="ARBA00022824"/>
    </source>
</evidence>
<evidence type="ECO:0000313" key="13">
    <source>
        <dbReference type="Proteomes" id="UP001190700"/>
    </source>
</evidence>
<evidence type="ECO:0000313" key="12">
    <source>
        <dbReference type="EMBL" id="KAK3286715.1"/>
    </source>
</evidence>
<name>A0AAE0LJ38_9CHLO</name>
<feature type="transmembrane region" description="Helical" evidence="11">
    <location>
        <begin position="141"/>
        <end position="163"/>
    </location>
</feature>
<keyword evidence="6" id="KW-0256">Endoplasmic reticulum</keyword>
<gene>
    <name evidence="12" type="ORF">CYMTET_5743</name>
</gene>
<dbReference type="GO" id="GO:0031204">
    <property type="term" value="P:post-translational protein targeting to membrane, translocation"/>
    <property type="evidence" value="ECO:0007669"/>
    <property type="project" value="TreeGrafter"/>
</dbReference>
<keyword evidence="13" id="KW-1185">Reference proteome</keyword>
<keyword evidence="8 11" id="KW-1133">Transmembrane helix</keyword>
<protein>
    <recommendedName>
        <fullName evidence="3">Translocation protein SEC62</fullName>
    </recommendedName>
</protein>
<accession>A0AAE0LJ38</accession>
<evidence type="ECO:0000256" key="8">
    <source>
        <dbReference type="ARBA" id="ARBA00022989"/>
    </source>
</evidence>
<evidence type="ECO:0000256" key="2">
    <source>
        <dbReference type="ARBA" id="ARBA00010604"/>
    </source>
</evidence>
<comment type="similarity">
    <text evidence="2">Belongs to the SEC62 family.</text>
</comment>
<keyword evidence="5 11" id="KW-0812">Transmembrane</keyword>
<dbReference type="EMBL" id="LGRX02001172">
    <property type="protein sequence ID" value="KAK3286715.1"/>
    <property type="molecule type" value="Genomic_DNA"/>
</dbReference>
<evidence type="ECO:0000256" key="10">
    <source>
        <dbReference type="ARBA" id="ARBA00023136"/>
    </source>
</evidence>